<dbReference type="EMBL" id="MPTO01000003">
    <property type="protein sequence ID" value="OME23572.1"/>
    <property type="molecule type" value="Genomic_DNA"/>
</dbReference>
<dbReference type="RefSeq" id="WP_076133558.1">
    <property type="nucleotide sequence ID" value="NZ_MPTO01000003.1"/>
</dbReference>
<dbReference type="Proteomes" id="UP000187323">
    <property type="component" value="Unassembled WGS sequence"/>
</dbReference>
<dbReference type="InterPro" id="IPR031837">
    <property type="entry name" value="DUF5071"/>
</dbReference>
<protein>
    <recommendedName>
        <fullName evidence="1">DUF5071 domain-containing protein</fullName>
    </recommendedName>
</protein>
<sequence length="126" mass="14630">MGNLPLSKMDYESIKKLKQLNKNDLLDLIEGLSIYLKDRNFPIFEDVVELLLNFNKELIPFINRIFEGEESDWKLNVLEYLLPQFPIGVLIELEVSLIKIVETPTTLDRELEVDIAAKEVLKKIQA</sequence>
<reference evidence="2 3" key="1">
    <citation type="submission" date="2016-10" db="EMBL/GenBank/DDBJ databases">
        <title>Paenibacillus species isolates.</title>
        <authorList>
            <person name="Beno S.M."/>
        </authorList>
    </citation>
    <scope>NUCLEOTIDE SEQUENCE [LARGE SCALE GENOMIC DNA]</scope>
    <source>
        <strain evidence="2 3">FSL H7-0918</strain>
    </source>
</reference>
<evidence type="ECO:0000259" key="1">
    <source>
        <dbReference type="Pfam" id="PF16804"/>
    </source>
</evidence>
<organism evidence="2 3">
    <name type="scientific">Paenibacillus odorifer</name>
    <dbReference type="NCBI Taxonomy" id="189426"/>
    <lineage>
        <taxon>Bacteria</taxon>
        <taxon>Bacillati</taxon>
        <taxon>Bacillota</taxon>
        <taxon>Bacilli</taxon>
        <taxon>Bacillales</taxon>
        <taxon>Paenibacillaceae</taxon>
        <taxon>Paenibacillus</taxon>
    </lineage>
</organism>
<dbReference type="InterPro" id="IPR038692">
    <property type="entry name" value="Cthe_2751_sf"/>
</dbReference>
<evidence type="ECO:0000313" key="3">
    <source>
        <dbReference type="Proteomes" id="UP000187323"/>
    </source>
</evidence>
<proteinExistence type="predicted"/>
<evidence type="ECO:0000313" key="2">
    <source>
        <dbReference type="EMBL" id="OME23572.1"/>
    </source>
</evidence>
<comment type="caution">
    <text evidence="2">The sequence shown here is derived from an EMBL/GenBank/DDBJ whole genome shotgun (WGS) entry which is preliminary data.</text>
</comment>
<dbReference type="Gene3D" id="1.25.40.750">
    <property type="entry name" value="Domain of unknown function DUF5071"/>
    <property type="match status" value="1"/>
</dbReference>
<name>A0AB36JNH8_9BACL</name>
<accession>A0AB36JNH8</accession>
<feature type="domain" description="DUF5071" evidence="1">
    <location>
        <begin position="4"/>
        <end position="121"/>
    </location>
</feature>
<dbReference type="AlphaFoldDB" id="A0AB36JNH8"/>
<gene>
    <name evidence="2" type="ORF">BSK47_03720</name>
</gene>
<dbReference type="Pfam" id="PF16804">
    <property type="entry name" value="DUF5071"/>
    <property type="match status" value="1"/>
</dbReference>